<gene>
    <name evidence="4" type="ORF">PUW23_11755</name>
    <name evidence="5" type="ORF">PUW25_11440</name>
</gene>
<dbReference type="Pfam" id="PF15615">
    <property type="entry name" value="TerB_C"/>
    <property type="match status" value="1"/>
</dbReference>
<dbReference type="Proteomes" id="UP001221519">
    <property type="component" value="Chromosome"/>
</dbReference>
<evidence type="ECO:0000259" key="2">
    <source>
        <dbReference type="Pfam" id="PF13208"/>
    </source>
</evidence>
<reference evidence="4 7" key="1">
    <citation type="submission" date="2023-02" db="EMBL/GenBank/DDBJ databases">
        <title>Pathogen: clinical or host-associated sample.</title>
        <authorList>
            <person name="Hergert J."/>
            <person name="Casey R."/>
            <person name="Wagner J."/>
            <person name="Young E.L."/>
            <person name="Oakeson K.F."/>
        </authorList>
    </citation>
    <scope>NUCLEOTIDE SEQUENCE</scope>
    <source>
        <strain evidence="5 7">2022CK-00829</strain>
        <strain evidence="4">2022CK-00830</strain>
    </source>
</reference>
<name>A0AAX3N660_9BACL</name>
<dbReference type="Proteomes" id="UP001220962">
    <property type="component" value="Chromosome"/>
</dbReference>
<dbReference type="RefSeq" id="WP_052512268.1">
    <property type="nucleotide sequence ID" value="NZ_CP118101.1"/>
</dbReference>
<evidence type="ECO:0000313" key="5">
    <source>
        <dbReference type="EMBL" id="WDI04523.1"/>
    </source>
</evidence>
<accession>A0AAX3N660</accession>
<organism evidence="4 6">
    <name type="scientific">Paenibacillus urinalis</name>
    <dbReference type="NCBI Taxonomy" id="521520"/>
    <lineage>
        <taxon>Bacteria</taxon>
        <taxon>Bacillati</taxon>
        <taxon>Bacillota</taxon>
        <taxon>Bacilli</taxon>
        <taxon>Bacillales</taxon>
        <taxon>Paenibacillaceae</taxon>
        <taxon>Paenibacillus</taxon>
    </lineage>
</organism>
<sequence>MSNNDRIRFAEFDLSGNERDVPIAPIEANSTDIKHNNSSSSDSTYNRTLNLPIDDLDIPDVLIWEEAKTEKPPKEGYAELSKMQDDRQNQSDKLPIQEVPYRESVRQIYAPKEAVPQVNWEQDFRYISREQQFVHTAKELSGHTAEQASFVPFHSYWPTYDQMRPEQYQWYFYWRSEVRMGHYPVTDLSYLFVYIYELINGIGWVDPTDGWERLNKVWQAYRKHHPKLDNYMREWLYDFATLHQLGYVPPPMHKKLPRNMSNELKELEWKRRFTAEPVELSWDNLFVMLDYDPERSRFYIESGRYEMTRFTPKVIALVDQYLYRSHGARLIQRFEPQSWRVKRTLFKSALYDSDIYGRTITVDYVPISEHKPLRAYLTQLVRFTENKLRELKGFKGRLRGIELEQDVEELISRYLAKEMNALQAETARAVKPQIHINHHKLERLARESNEVRDMLMLGVDDEEQAVNTSSKAQIKHRGHNRLMEHSGSQAASLKRETGGQQIIQAVMDFDAPAPLSVDEIEEVNLVSAVVAENQVEEQPAVVWNVEELDEEWRDFAASLQHTHLEILLALKNSHGAQALQAAASRAGSMPAVLIEEINEAAMEHIGDLIIDEDMIVEDYMSMLDKLCSGE</sequence>
<dbReference type="Pfam" id="PF13208">
    <property type="entry name" value="TerB_N"/>
    <property type="match status" value="1"/>
</dbReference>
<dbReference type="InterPro" id="IPR028932">
    <property type="entry name" value="TerB-C"/>
</dbReference>
<dbReference type="AlphaFoldDB" id="A0AAX3N660"/>
<evidence type="ECO:0000313" key="6">
    <source>
        <dbReference type="Proteomes" id="UP001220962"/>
    </source>
</evidence>
<protein>
    <submittedName>
        <fullName evidence="4">TerB N-terminal domain-containing protein</fullName>
    </submittedName>
</protein>
<dbReference type="EMBL" id="CP118101">
    <property type="protein sequence ID" value="WDH84841.1"/>
    <property type="molecule type" value="Genomic_DNA"/>
</dbReference>
<feature type="domain" description="TerB N-terminal" evidence="2">
    <location>
        <begin position="125"/>
        <end position="245"/>
    </location>
</feature>
<feature type="domain" description="TerB-C" evidence="3">
    <location>
        <begin position="422"/>
        <end position="621"/>
    </location>
</feature>
<feature type="compositionally biased region" description="Polar residues" evidence="1">
    <location>
        <begin position="28"/>
        <end position="46"/>
    </location>
</feature>
<evidence type="ECO:0000259" key="3">
    <source>
        <dbReference type="Pfam" id="PF15615"/>
    </source>
</evidence>
<proteinExistence type="predicted"/>
<feature type="region of interest" description="Disordered" evidence="1">
    <location>
        <begin position="27"/>
        <end position="46"/>
    </location>
</feature>
<evidence type="ECO:0000313" key="4">
    <source>
        <dbReference type="EMBL" id="WDH84841.1"/>
    </source>
</evidence>
<keyword evidence="7" id="KW-1185">Reference proteome</keyword>
<evidence type="ECO:0000256" key="1">
    <source>
        <dbReference type="SAM" id="MobiDB-lite"/>
    </source>
</evidence>
<dbReference type="InterPro" id="IPR025266">
    <property type="entry name" value="TerB_N"/>
</dbReference>
<evidence type="ECO:0000313" key="7">
    <source>
        <dbReference type="Proteomes" id="UP001221519"/>
    </source>
</evidence>
<dbReference type="EMBL" id="CP118108">
    <property type="protein sequence ID" value="WDI04523.1"/>
    <property type="molecule type" value="Genomic_DNA"/>
</dbReference>